<feature type="compositionally biased region" description="Gly residues" evidence="1">
    <location>
        <begin position="142"/>
        <end position="151"/>
    </location>
</feature>
<organism evidence="2 3">
    <name type="scientific">Tetrabaena socialis</name>
    <dbReference type="NCBI Taxonomy" id="47790"/>
    <lineage>
        <taxon>Eukaryota</taxon>
        <taxon>Viridiplantae</taxon>
        <taxon>Chlorophyta</taxon>
        <taxon>core chlorophytes</taxon>
        <taxon>Chlorophyceae</taxon>
        <taxon>CS clade</taxon>
        <taxon>Chlamydomonadales</taxon>
        <taxon>Tetrabaenaceae</taxon>
        <taxon>Tetrabaena</taxon>
    </lineage>
</organism>
<name>A0A2J8A4S6_9CHLO</name>
<dbReference type="EMBL" id="PGGS01000176">
    <property type="protein sequence ID" value="PNH07521.1"/>
    <property type="molecule type" value="Genomic_DNA"/>
</dbReference>
<comment type="caution">
    <text evidence="2">The sequence shown here is derived from an EMBL/GenBank/DDBJ whole genome shotgun (WGS) entry which is preliminary data.</text>
</comment>
<dbReference type="AlphaFoldDB" id="A0A2J8A4S6"/>
<evidence type="ECO:0000256" key="1">
    <source>
        <dbReference type="SAM" id="MobiDB-lite"/>
    </source>
</evidence>
<protein>
    <submittedName>
        <fullName evidence="2">Uncharacterized protein</fullName>
    </submittedName>
</protein>
<gene>
    <name evidence="2" type="ORF">TSOC_006029</name>
</gene>
<dbReference type="Proteomes" id="UP000236333">
    <property type="component" value="Unassembled WGS sequence"/>
</dbReference>
<accession>A0A2J8A4S6</accession>
<proteinExistence type="predicted"/>
<evidence type="ECO:0000313" key="2">
    <source>
        <dbReference type="EMBL" id="PNH07521.1"/>
    </source>
</evidence>
<reference evidence="2 3" key="1">
    <citation type="journal article" date="2017" name="Mol. Biol. Evol.">
        <title>The 4-celled Tetrabaena socialis nuclear genome reveals the essential components for genetic control of cell number at the origin of multicellularity in the volvocine lineage.</title>
        <authorList>
            <person name="Featherston J."/>
            <person name="Arakaki Y."/>
            <person name="Hanschen E.R."/>
            <person name="Ferris P.J."/>
            <person name="Michod R.E."/>
            <person name="Olson B.J.S.C."/>
            <person name="Nozaki H."/>
            <person name="Durand P.M."/>
        </authorList>
    </citation>
    <scope>NUCLEOTIDE SEQUENCE [LARGE SCALE GENOMIC DNA]</scope>
    <source>
        <strain evidence="2 3">NIES-571</strain>
    </source>
</reference>
<evidence type="ECO:0000313" key="3">
    <source>
        <dbReference type="Proteomes" id="UP000236333"/>
    </source>
</evidence>
<sequence>MVAAAEGAVVIPPSAGWASPGYNQGLMDRFLASTQVVEEGDAKSTGDFGRQGVVATGMKACKFSIWASRTPCLISTEMHTPYWHATGGGVRGGCQCEGGGAEMADGGPHQQQVDPCMATCAQPAARCGCGPARESSGSSSCMGGGGDSIDR</sequence>
<feature type="region of interest" description="Disordered" evidence="1">
    <location>
        <begin position="131"/>
        <end position="151"/>
    </location>
</feature>
<keyword evidence="3" id="KW-1185">Reference proteome</keyword>